<protein>
    <submittedName>
        <fullName evidence="1">Uncharacterized protein</fullName>
    </submittedName>
</protein>
<keyword evidence="2" id="KW-1185">Reference proteome</keyword>
<evidence type="ECO:0000313" key="1">
    <source>
        <dbReference type="EMBL" id="CAL1400704.1"/>
    </source>
</evidence>
<accession>A0AAV2FS00</accession>
<dbReference type="AlphaFoldDB" id="A0AAV2FS00"/>
<dbReference type="Proteomes" id="UP001497516">
    <property type="component" value="Chromosome 7"/>
</dbReference>
<gene>
    <name evidence="1" type="ORF">LTRI10_LOCUS40815</name>
</gene>
<reference evidence="1 2" key="1">
    <citation type="submission" date="2024-04" db="EMBL/GenBank/DDBJ databases">
        <authorList>
            <person name="Fracassetti M."/>
        </authorList>
    </citation>
    <scope>NUCLEOTIDE SEQUENCE [LARGE SCALE GENOMIC DNA]</scope>
</reference>
<dbReference type="EMBL" id="OZ034820">
    <property type="protein sequence ID" value="CAL1400704.1"/>
    <property type="molecule type" value="Genomic_DNA"/>
</dbReference>
<name>A0AAV2FS00_9ROSI</name>
<evidence type="ECO:0000313" key="2">
    <source>
        <dbReference type="Proteomes" id="UP001497516"/>
    </source>
</evidence>
<proteinExistence type="predicted"/>
<sequence>MSPSKPTTTKCARSASNSRAPLRASKFQLFTKSPSSPSPTRSRPIVRPRFQLLGMSPSKPTSTKCAVHFQLLAHCALCFHRFQVPTAHRVTFEPSSTKCAVRCPSSTNNARIFIKKEKVKEMRLLSFKPAFKDWKDDEHTTAPQAAM</sequence>
<organism evidence="1 2">
    <name type="scientific">Linum trigynum</name>
    <dbReference type="NCBI Taxonomy" id="586398"/>
    <lineage>
        <taxon>Eukaryota</taxon>
        <taxon>Viridiplantae</taxon>
        <taxon>Streptophyta</taxon>
        <taxon>Embryophyta</taxon>
        <taxon>Tracheophyta</taxon>
        <taxon>Spermatophyta</taxon>
        <taxon>Magnoliopsida</taxon>
        <taxon>eudicotyledons</taxon>
        <taxon>Gunneridae</taxon>
        <taxon>Pentapetalae</taxon>
        <taxon>rosids</taxon>
        <taxon>fabids</taxon>
        <taxon>Malpighiales</taxon>
        <taxon>Linaceae</taxon>
        <taxon>Linum</taxon>
    </lineage>
</organism>